<evidence type="ECO:0000313" key="1">
    <source>
        <dbReference type="EMBL" id="CAB4683195.1"/>
    </source>
</evidence>
<name>A0A6J6NEP5_9ZZZZ</name>
<organism evidence="1">
    <name type="scientific">freshwater metagenome</name>
    <dbReference type="NCBI Taxonomy" id="449393"/>
    <lineage>
        <taxon>unclassified sequences</taxon>
        <taxon>metagenomes</taxon>
        <taxon>ecological metagenomes</taxon>
    </lineage>
</organism>
<protein>
    <submittedName>
        <fullName evidence="1">Unannotated protein</fullName>
    </submittedName>
</protein>
<gene>
    <name evidence="1" type="ORF">UFOPK2366_00342</name>
</gene>
<dbReference type="AlphaFoldDB" id="A0A6J6NEP5"/>
<accession>A0A6J6NEP5</accession>
<proteinExistence type="predicted"/>
<dbReference type="EMBL" id="CAEZXM010000041">
    <property type="protein sequence ID" value="CAB4683195.1"/>
    <property type="molecule type" value="Genomic_DNA"/>
</dbReference>
<sequence length="39" mass="4090">MPDHPVLAVSDLNKLVTNECHAITGTIASTRQSIAAVTN</sequence>
<reference evidence="1" key="1">
    <citation type="submission" date="2020-05" db="EMBL/GenBank/DDBJ databases">
        <authorList>
            <person name="Chiriac C."/>
            <person name="Salcher M."/>
            <person name="Ghai R."/>
            <person name="Kavagutti S V."/>
        </authorList>
    </citation>
    <scope>NUCLEOTIDE SEQUENCE</scope>
</reference>